<sequence>MSEYRHLIKYEQILNTHDEKLQELIQLLDFFEENGEQFKALMSYYASEQREQDLEKENQGLIPERIHRGVLSEDAIYNLYADYREQVLRMLEIGTTFFK</sequence>
<dbReference type="EMBL" id="DXBN01000024">
    <property type="protein sequence ID" value="HIZ52518.1"/>
    <property type="molecule type" value="Genomic_DNA"/>
</dbReference>
<organism evidence="1 2">
    <name type="scientific">Candidatus Enterococcus avicola</name>
    <dbReference type="NCBI Taxonomy" id="2838561"/>
    <lineage>
        <taxon>Bacteria</taxon>
        <taxon>Bacillati</taxon>
        <taxon>Bacillota</taxon>
        <taxon>Bacilli</taxon>
        <taxon>Lactobacillales</taxon>
        <taxon>Enterococcaceae</taxon>
        <taxon>Enterococcus</taxon>
    </lineage>
</organism>
<dbReference type="InterPro" id="IPR025384">
    <property type="entry name" value="DUF4298"/>
</dbReference>
<proteinExistence type="predicted"/>
<accession>A0A9D2F5P9</accession>
<reference evidence="1" key="2">
    <citation type="submission" date="2021-04" db="EMBL/GenBank/DDBJ databases">
        <authorList>
            <person name="Gilroy R."/>
        </authorList>
    </citation>
    <scope>NUCLEOTIDE SEQUENCE</scope>
    <source>
        <strain evidence="1">CHK172-16539</strain>
    </source>
</reference>
<dbReference type="Proteomes" id="UP000824063">
    <property type="component" value="Unassembled WGS sequence"/>
</dbReference>
<name>A0A9D2F5P9_9ENTE</name>
<comment type="caution">
    <text evidence="1">The sequence shown here is derived from an EMBL/GenBank/DDBJ whole genome shotgun (WGS) entry which is preliminary data.</text>
</comment>
<dbReference type="Pfam" id="PF14131">
    <property type="entry name" value="DUF4298"/>
    <property type="match status" value="1"/>
</dbReference>
<gene>
    <name evidence="1" type="ORF">IAA20_01050</name>
</gene>
<protein>
    <submittedName>
        <fullName evidence="1">DUF4298 domain-containing protein</fullName>
    </submittedName>
</protein>
<evidence type="ECO:0000313" key="1">
    <source>
        <dbReference type="EMBL" id="HIZ52518.1"/>
    </source>
</evidence>
<reference evidence="1" key="1">
    <citation type="journal article" date="2021" name="PeerJ">
        <title>Extensive microbial diversity within the chicken gut microbiome revealed by metagenomics and culture.</title>
        <authorList>
            <person name="Gilroy R."/>
            <person name="Ravi A."/>
            <person name="Getino M."/>
            <person name="Pursley I."/>
            <person name="Horton D.L."/>
            <person name="Alikhan N.F."/>
            <person name="Baker D."/>
            <person name="Gharbi K."/>
            <person name="Hall N."/>
            <person name="Watson M."/>
            <person name="Adriaenssens E.M."/>
            <person name="Foster-Nyarko E."/>
            <person name="Jarju S."/>
            <person name="Secka A."/>
            <person name="Antonio M."/>
            <person name="Oren A."/>
            <person name="Chaudhuri R.R."/>
            <person name="La Ragione R."/>
            <person name="Hildebrand F."/>
            <person name="Pallen M.J."/>
        </authorList>
    </citation>
    <scope>NUCLEOTIDE SEQUENCE</scope>
    <source>
        <strain evidence="1">CHK172-16539</strain>
    </source>
</reference>
<evidence type="ECO:0000313" key="2">
    <source>
        <dbReference type="Proteomes" id="UP000824063"/>
    </source>
</evidence>
<dbReference type="AlphaFoldDB" id="A0A9D2F5P9"/>